<evidence type="ECO:0000313" key="4">
    <source>
        <dbReference type="Proteomes" id="UP000183585"/>
    </source>
</evidence>
<keyword evidence="2" id="KW-0812">Transmembrane</keyword>
<keyword evidence="4" id="KW-1185">Reference proteome</keyword>
<keyword evidence="2" id="KW-1133">Transmembrane helix</keyword>
<dbReference type="Proteomes" id="UP000183585">
    <property type="component" value="Unassembled WGS sequence"/>
</dbReference>
<dbReference type="EMBL" id="FMCT01000006">
    <property type="protein sequence ID" value="SCF19569.1"/>
    <property type="molecule type" value="Genomic_DNA"/>
</dbReference>
<keyword evidence="2" id="KW-0472">Membrane</keyword>
<protein>
    <submittedName>
        <fullName evidence="3">Uncharacterized protein</fullName>
    </submittedName>
</protein>
<gene>
    <name evidence="3" type="ORF">GA0070563_10695</name>
</gene>
<name>A0A1C4YFR9_9ACTN</name>
<feature type="transmembrane region" description="Helical" evidence="2">
    <location>
        <begin position="32"/>
        <end position="53"/>
    </location>
</feature>
<accession>A0A1C4YFR9</accession>
<dbReference type="AlphaFoldDB" id="A0A1C4YFR9"/>
<feature type="region of interest" description="Disordered" evidence="1">
    <location>
        <begin position="1"/>
        <end position="26"/>
    </location>
</feature>
<evidence type="ECO:0000256" key="1">
    <source>
        <dbReference type="SAM" id="MobiDB-lite"/>
    </source>
</evidence>
<dbReference type="RefSeq" id="WP_074475058.1">
    <property type="nucleotide sequence ID" value="NZ_FMCT01000006.1"/>
</dbReference>
<proteinExistence type="predicted"/>
<reference evidence="4" key="1">
    <citation type="submission" date="2016-06" db="EMBL/GenBank/DDBJ databases">
        <authorList>
            <person name="Varghese N."/>
            <person name="Submissions Spin"/>
        </authorList>
    </citation>
    <scope>NUCLEOTIDE SEQUENCE [LARGE SCALE GENOMIC DNA]</scope>
    <source>
        <strain evidence="4">DSM 43168</strain>
    </source>
</reference>
<sequence>MPANADGSRTPTNRNTTPKDQANPSINRKVKVAAGGGFGTLLASSLTQVLGLVPPGLETKFHGGLALVAVTGLLYLALPHKAKITLEWER</sequence>
<feature type="transmembrane region" description="Helical" evidence="2">
    <location>
        <begin position="59"/>
        <end position="78"/>
    </location>
</feature>
<evidence type="ECO:0000256" key="2">
    <source>
        <dbReference type="SAM" id="Phobius"/>
    </source>
</evidence>
<feature type="compositionally biased region" description="Polar residues" evidence="1">
    <location>
        <begin position="7"/>
        <end position="26"/>
    </location>
</feature>
<organism evidence="3 4">
    <name type="scientific">Micromonospora carbonacea</name>
    <dbReference type="NCBI Taxonomy" id="47853"/>
    <lineage>
        <taxon>Bacteria</taxon>
        <taxon>Bacillati</taxon>
        <taxon>Actinomycetota</taxon>
        <taxon>Actinomycetes</taxon>
        <taxon>Micromonosporales</taxon>
        <taxon>Micromonosporaceae</taxon>
        <taxon>Micromonospora</taxon>
    </lineage>
</organism>
<evidence type="ECO:0000313" key="3">
    <source>
        <dbReference type="EMBL" id="SCF19569.1"/>
    </source>
</evidence>